<organism evidence="4 5">
    <name type="scientific">Hyphopichia burtonii NRRL Y-1933</name>
    <dbReference type="NCBI Taxonomy" id="984485"/>
    <lineage>
        <taxon>Eukaryota</taxon>
        <taxon>Fungi</taxon>
        <taxon>Dikarya</taxon>
        <taxon>Ascomycota</taxon>
        <taxon>Saccharomycotina</taxon>
        <taxon>Pichiomycetes</taxon>
        <taxon>Debaryomycetaceae</taxon>
        <taxon>Hyphopichia</taxon>
    </lineage>
</organism>
<keyword evidence="4" id="KW-0418">Kinase</keyword>
<evidence type="ECO:0000256" key="2">
    <source>
        <dbReference type="SAM" id="MobiDB-lite"/>
    </source>
</evidence>
<dbReference type="STRING" id="984485.A0A1E4RJL3"/>
<protein>
    <submittedName>
        <fullName evidence="4">Choline kinase</fullName>
    </submittedName>
</protein>
<evidence type="ECO:0000313" key="5">
    <source>
        <dbReference type="Proteomes" id="UP000095085"/>
    </source>
</evidence>
<feature type="compositionally biased region" description="Low complexity" evidence="2">
    <location>
        <begin position="31"/>
        <end position="44"/>
    </location>
</feature>
<evidence type="ECO:0000259" key="3">
    <source>
        <dbReference type="Pfam" id="PF04428"/>
    </source>
</evidence>
<dbReference type="Proteomes" id="UP000095085">
    <property type="component" value="Unassembled WGS sequence"/>
</dbReference>
<dbReference type="GO" id="GO:0004305">
    <property type="term" value="F:ethanolamine kinase activity"/>
    <property type="evidence" value="ECO:0007669"/>
    <property type="project" value="TreeGrafter"/>
</dbReference>
<keyword evidence="5" id="KW-1185">Reference proteome</keyword>
<accession>A0A1E4RJL3</accession>
<gene>
    <name evidence="4" type="ORF">HYPBUDRAFT_140017</name>
</gene>
<evidence type="ECO:0000313" key="4">
    <source>
        <dbReference type="EMBL" id="ODV67275.1"/>
    </source>
</evidence>
<feature type="compositionally biased region" description="Polar residues" evidence="2">
    <location>
        <begin position="1"/>
        <end position="14"/>
    </location>
</feature>
<dbReference type="InterPro" id="IPR011009">
    <property type="entry name" value="Kinase-like_dom_sf"/>
</dbReference>
<dbReference type="OrthoDB" id="10267235at2759"/>
<dbReference type="Pfam" id="PF01633">
    <property type="entry name" value="Choline_kinase"/>
    <property type="match status" value="1"/>
</dbReference>
<keyword evidence="4" id="KW-0808">Transferase</keyword>
<dbReference type="CDD" id="cd05157">
    <property type="entry name" value="ETNK_euk"/>
    <property type="match status" value="1"/>
</dbReference>
<dbReference type="SUPFAM" id="SSF56112">
    <property type="entry name" value="Protein kinase-like (PK-like)"/>
    <property type="match status" value="1"/>
</dbReference>
<feature type="domain" description="Choline kinase N-terminal" evidence="3">
    <location>
        <begin position="57"/>
        <end position="98"/>
    </location>
</feature>
<dbReference type="InterPro" id="IPR007521">
    <property type="entry name" value="Choline_kin_N"/>
</dbReference>
<comment type="similarity">
    <text evidence="1">Belongs to the choline/ethanolamine kinase family.</text>
</comment>
<dbReference type="RefSeq" id="XP_020076342.1">
    <property type="nucleotide sequence ID" value="XM_020219735.1"/>
</dbReference>
<dbReference type="PANTHER" id="PTHR22603">
    <property type="entry name" value="CHOLINE/ETHANOALAMINE KINASE"/>
    <property type="match status" value="1"/>
</dbReference>
<dbReference type="Pfam" id="PF04428">
    <property type="entry name" value="Choline_kin_N"/>
    <property type="match status" value="1"/>
</dbReference>
<dbReference type="Gene3D" id="3.30.200.20">
    <property type="entry name" value="Phosphorylase Kinase, domain 1"/>
    <property type="match status" value="1"/>
</dbReference>
<sequence>MESSRANAIASGQTRSRSRSRSRNRSRSTSRRPSLNKRSLSSSSSIGKLDITPIEIQDRPIPRVGITLDNTLPLDFFKQDILALTKTLRISKWHKKTLNVKYLKVNRISGALTNSIYKIEYNDGNIELPSLLLRVYGKNLDSIIDRDLELDILIKLSSKKIGPKLLGIFSNGRFEQFLEGFITLDKDQVKHEVISQMIGRRMKDLHYKIELDSHDYESKLPMCWRLIYKWLSIIEKDIVPSYIENKVDIDSVFLTSFENFKKLIELYRNYLFNLYDVDKFTENYKFCHNDTQYGNLLLDQTFNPKDIILQKELPSSAASYSAIIDDDEEDDDYETDDAVVISTSNKKDTSLVVIDFEYSGPNFPAFDLEDHFSEWMSDYHNPEKSYFIHGEFYPNQLQKLNLIKSYIEYDFQYPSSNLNTKIKFNDFSKTNATDLIQFEIKKLYNETIYWRSTVQIYWCLWGILQNGPFKANDDINTISQKSEEQGVNSIYNISTGVDSMSIDDHENLIIEDAITSSDDDFDYFKYSQQKAAIVIGDLIGLGLISKSDIDVPYHNIIKYLDCNLFDI</sequence>
<dbReference type="PANTHER" id="PTHR22603:SF93">
    <property type="entry name" value="RE24176P"/>
    <property type="match status" value="1"/>
</dbReference>
<dbReference type="GeneID" id="30994285"/>
<dbReference type="GO" id="GO:0006646">
    <property type="term" value="P:phosphatidylethanolamine biosynthetic process"/>
    <property type="evidence" value="ECO:0007669"/>
    <property type="project" value="TreeGrafter"/>
</dbReference>
<dbReference type="GO" id="GO:0004103">
    <property type="term" value="F:choline kinase activity"/>
    <property type="evidence" value="ECO:0007669"/>
    <property type="project" value="TreeGrafter"/>
</dbReference>
<dbReference type="AlphaFoldDB" id="A0A1E4RJL3"/>
<evidence type="ECO:0000256" key="1">
    <source>
        <dbReference type="ARBA" id="ARBA00038211"/>
    </source>
</evidence>
<reference evidence="5" key="1">
    <citation type="submission" date="2016-05" db="EMBL/GenBank/DDBJ databases">
        <title>Comparative genomics of biotechnologically important yeasts.</title>
        <authorList>
            <consortium name="DOE Joint Genome Institute"/>
            <person name="Riley R."/>
            <person name="Haridas S."/>
            <person name="Wolfe K.H."/>
            <person name="Lopes M.R."/>
            <person name="Hittinger C.T."/>
            <person name="Goker M."/>
            <person name="Salamov A."/>
            <person name="Wisecaver J."/>
            <person name="Long T.M."/>
            <person name="Aerts A.L."/>
            <person name="Barry K."/>
            <person name="Choi C."/>
            <person name="Clum A."/>
            <person name="Coughlan A.Y."/>
            <person name="Deshpande S."/>
            <person name="Douglass A.P."/>
            <person name="Hanson S.J."/>
            <person name="Klenk H.-P."/>
            <person name="Labutti K."/>
            <person name="Lapidus A."/>
            <person name="Lindquist E."/>
            <person name="Lipzen A."/>
            <person name="Meier-Kolthoff J.P."/>
            <person name="Ohm R.A."/>
            <person name="Otillar R.P."/>
            <person name="Pangilinan J."/>
            <person name="Peng Y."/>
            <person name="Rokas A."/>
            <person name="Rosa C.A."/>
            <person name="Scheuner C."/>
            <person name="Sibirny A.A."/>
            <person name="Slot J.C."/>
            <person name="Stielow J.B."/>
            <person name="Sun H."/>
            <person name="Kurtzman C.P."/>
            <person name="Blackwell M."/>
            <person name="Grigoriev I.V."/>
            <person name="Jeffries T.W."/>
        </authorList>
    </citation>
    <scope>NUCLEOTIDE SEQUENCE [LARGE SCALE GENOMIC DNA]</scope>
    <source>
        <strain evidence="5">NRRL Y-1933</strain>
    </source>
</reference>
<feature type="compositionally biased region" description="Basic residues" evidence="2">
    <location>
        <begin position="16"/>
        <end position="30"/>
    </location>
</feature>
<proteinExistence type="inferred from homology"/>
<dbReference type="GO" id="GO:0005737">
    <property type="term" value="C:cytoplasm"/>
    <property type="evidence" value="ECO:0007669"/>
    <property type="project" value="TreeGrafter"/>
</dbReference>
<feature type="region of interest" description="Disordered" evidence="2">
    <location>
        <begin position="1"/>
        <end position="44"/>
    </location>
</feature>
<dbReference type="EMBL" id="KV454541">
    <property type="protein sequence ID" value="ODV67275.1"/>
    <property type="molecule type" value="Genomic_DNA"/>
</dbReference>
<dbReference type="Gene3D" id="3.90.1200.10">
    <property type="match status" value="1"/>
</dbReference>
<name>A0A1E4RJL3_9ASCO</name>